<dbReference type="SUPFAM" id="SSF54211">
    <property type="entry name" value="Ribosomal protein S5 domain 2-like"/>
    <property type="match status" value="1"/>
</dbReference>
<proteinExistence type="predicted"/>
<dbReference type="UniPathway" id="UPA00057">
    <property type="reaction ID" value="UER00098"/>
</dbReference>
<dbReference type="InterPro" id="IPR006205">
    <property type="entry name" value="Mev_gal_kin"/>
</dbReference>
<evidence type="ECO:0000256" key="1">
    <source>
        <dbReference type="ARBA" id="ARBA00022490"/>
    </source>
</evidence>
<evidence type="ECO:0000259" key="11">
    <source>
        <dbReference type="Pfam" id="PF08544"/>
    </source>
</evidence>
<dbReference type="EMBL" id="PVNL01000057">
    <property type="protein sequence ID" value="PRQ07316.1"/>
    <property type="molecule type" value="Genomic_DNA"/>
</dbReference>
<comment type="caution">
    <text evidence="12">The sequence shown here is derived from an EMBL/GenBank/DDBJ whole genome shotgun (WGS) entry which is preliminary data.</text>
</comment>
<keyword evidence="6" id="KW-0067">ATP-binding</keyword>
<dbReference type="Pfam" id="PF00288">
    <property type="entry name" value="GHMP_kinases_N"/>
    <property type="match status" value="1"/>
</dbReference>
<dbReference type="Gene3D" id="3.30.230.10">
    <property type="match status" value="1"/>
</dbReference>
<protein>
    <submittedName>
        <fullName evidence="12">Mevalonate kinase</fullName>
    </submittedName>
</protein>
<dbReference type="Gene3D" id="3.30.70.890">
    <property type="entry name" value="GHMP kinase, C-terminal domain"/>
    <property type="match status" value="1"/>
</dbReference>
<reference evidence="12 13" key="1">
    <citation type="submission" date="2018-03" db="EMBL/GenBank/DDBJ databases">
        <title>Draft Genome Sequences of the Obligatory Marine Myxobacteria Enhygromyxa salina SWB007.</title>
        <authorList>
            <person name="Poehlein A."/>
            <person name="Moghaddam J.A."/>
            <person name="Harms H."/>
            <person name="Alanjari M."/>
            <person name="Koenig G.M."/>
            <person name="Daniel R."/>
            <person name="Schaeberle T.F."/>
        </authorList>
    </citation>
    <scope>NUCLEOTIDE SEQUENCE [LARGE SCALE GENOMIC DNA]</scope>
    <source>
        <strain evidence="12 13">SWB007</strain>
    </source>
</reference>
<dbReference type="Proteomes" id="UP000238823">
    <property type="component" value="Unassembled WGS sequence"/>
</dbReference>
<evidence type="ECO:0000256" key="4">
    <source>
        <dbReference type="ARBA" id="ARBA00022741"/>
    </source>
</evidence>
<keyword evidence="4" id="KW-0547">Nucleotide-binding</keyword>
<keyword evidence="7" id="KW-0460">Magnesium</keyword>
<name>A0A2S9YQF9_9BACT</name>
<dbReference type="NCBIfam" id="TIGR00549">
    <property type="entry name" value="mevalon_kin"/>
    <property type="match status" value="1"/>
</dbReference>
<dbReference type="InterPro" id="IPR020568">
    <property type="entry name" value="Ribosomal_Su5_D2-typ_SF"/>
</dbReference>
<evidence type="ECO:0000256" key="7">
    <source>
        <dbReference type="ARBA" id="ARBA00022842"/>
    </source>
</evidence>
<dbReference type="InterPro" id="IPR013750">
    <property type="entry name" value="GHMP_kinase_C_dom"/>
</dbReference>
<dbReference type="PANTHER" id="PTHR43290">
    <property type="entry name" value="MEVALONATE KINASE"/>
    <property type="match status" value="1"/>
</dbReference>
<evidence type="ECO:0000256" key="9">
    <source>
        <dbReference type="ARBA" id="ARBA00029438"/>
    </source>
</evidence>
<evidence type="ECO:0000256" key="3">
    <source>
        <dbReference type="ARBA" id="ARBA00022679"/>
    </source>
</evidence>
<dbReference type="Pfam" id="PF08544">
    <property type="entry name" value="GHMP_kinases_C"/>
    <property type="match status" value="1"/>
</dbReference>
<evidence type="ECO:0000259" key="10">
    <source>
        <dbReference type="Pfam" id="PF00288"/>
    </source>
</evidence>
<dbReference type="SUPFAM" id="SSF55060">
    <property type="entry name" value="GHMP Kinase, C-terminal domain"/>
    <property type="match status" value="1"/>
</dbReference>
<evidence type="ECO:0000256" key="6">
    <source>
        <dbReference type="ARBA" id="ARBA00022840"/>
    </source>
</evidence>
<keyword evidence="8" id="KW-0443">Lipid metabolism</keyword>
<accession>A0A2S9YQF9</accession>
<dbReference type="GO" id="GO:0005524">
    <property type="term" value="F:ATP binding"/>
    <property type="evidence" value="ECO:0007669"/>
    <property type="project" value="UniProtKB-KW"/>
</dbReference>
<evidence type="ECO:0000313" key="12">
    <source>
        <dbReference type="EMBL" id="PRQ07316.1"/>
    </source>
</evidence>
<keyword evidence="5 12" id="KW-0418">Kinase</keyword>
<evidence type="ECO:0000256" key="2">
    <source>
        <dbReference type="ARBA" id="ARBA00022516"/>
    </source>
</evidence>
<dbReference type="RefSeq" id="WP_106090025.1">
    <property type="nucleotide sequence ID" value="NZ_PVNL01000057.1"/>
</dbReference>
<dbReference type="GO" id="GO:0019287">
    <property type="term" value="P:isopentenyl diphosphate biosynthetic process, mevalonate pathway"/>
    <property type="evidence" value="ECO:0007669"/>
    <property type="project" value="UniProtKB-UniPathway"/>
</dbReference>
<gene>
    <name evidence="12" type="ORF">ENSA7_30260</name>
</gene>
<keyword evidence="3" id="KW-0808">Transferase</keyword>
<dbReference type="InterPro" id="IPR006204">
    <property type="entry name" value="GHMP_kinase_N_dom"/>
</dbReference>
<keyword evidence="1" id="KW-0963">Cytoplasm</keyword>
<feature type="domain" description="GHMP kinase C-terminal" evidence="11">
    <location>
        <begin position="228"/>
        <end position="302"/>
    </location>
</feature>
<sequence>MTLELQRTALACGKVILLGEHSVVYGQPALAAGLARGLSLHAAPLADPSAAIELSIPSWALDLRLTPDTDHPVARACLEVLAHCDGPVTGWRIDGEARIPCRAGLGSSAALTVALARLALGPQTSGEPDLDDVVAASLVGERVFHGTPSGIDSAVAARGGVVAFERGSSGSGEPVELGAPVSLVVIPSGIPRQTGALVAGVRTRRDRMPAVIDPVIGALGQLVGCGRAALGAGDLHALAELTTVAHELLSALGVSLPELDHLCAAAVRHGALAAKLTGAGGGGCVIALCDTRAAAQAVVSGLTGERPALPAPFFVELESRQSS</sequence>
<evidence type="ECO:0000256" key="5">
    <source>
        <dbReference type="ARBA" id="ARBA00022777"/>
    </source>
</evidence>
<dbReference type="OrthoDB" id="9764892at2"/>
<keyword evidence="2" id="KW-0444">Lipid biosynthesis</keyword>
<organism evidence="12 13">
    <name type="scientific">Enhygromyxa salina</name>
    <dbReference type="NCBI Taxonomy" id="215803"/>
    <lineage>
        <taxon>Bacteria</taxon>
        <taxon>Pseudomonadati</taxon>
        <taxon>Myxococcota</taxon>
        <taxon>Polyangia</taxon>
        <taxon>Nannocystales</taxon>
        <taxon>Nannocystaceae</taxon>
        <taxon>Enhygromyxa</taxon>
    </lineage>
</organism>
<dbReference type="GO" id="GO:0005829">
    <property type="term" value="C:cytosol"/>
    <property type="evidence" value="ECO:0007669"/>
    <property type="project" value="TreeGrafter"/>
</dbReference>
<dbReference type="PRINTS" id="PR00959">
    <property type="entry name" value="MEVGALKINASE"/>
</dbReference>
<dbReference type="InterPro" id="IPR036554">
    <property type="entry name" value="GHMP_kinase_C_sf"/>
</dbReference>
<dbReference type="PANTHER" id="PTHR43290:SF2">
    <property type="entry name" value="MEVALONATE KINASE"/>
    <property type="match status" value="1"/>
</dbReference>
<feature type="domain" description="GHMP kinase N-terminal" evidence="10">
    <location>
        <begin position="76"/>
        <end position="160"/>
    </location>
</feature>
<dbReference type="AlphaFoldDB" id="A0A2S9YQF9"/>
<evidence type="ECO:0000256" key="8">
    <source>
        <dbReference type="ARBA" id="ARBA00023098"/>
    </source>
</evidence>
<dbReference type="GO" id="GO:0004496">
    <property type="term" value="F:mevalonate kinase activity"/>
    <property type="evidence" value="ECO:0007669"/>
    <property type="project" value="InterPro"/>
</dbReference>
<dbReference type="InterPro" id="IPR014721">
    <property type="entry name" value="Ribsml_uS5_D2-typ_fold_subgr"/>
</dbReference>
<evidence type="ECO:0000313" key="13">
    <source>
        <dbReference type="Proteomes" id="UP000238823"/>
    </source>
</evidence>
<comment type="pathway">
    <text evidence="9">Isoprenoid biosynthesis; isopentenyl diphosphate biosynthesis via mevalonate pathway; isopentenyl diphosphate from (R)-mevalonate: step 1/3.</text>
</comment>